<protein>
    <submittedName>
        <fullName evidence="8">RDD family protein</fullName>
    </submittedName>
</protein>
<dbReference type="EMBL" id="VSKM01000010">
    <property type="protein sequence ID" value="TYB72660.1"/>
    <property type="molecule type" value="Genomic_DNA"/>
</dbReference>
<organism evidence="8 9">
    <name type="scientific">Bizionia saleffrena</name>
    <dbReference type="NCBI Taxonomy" id="291189"/>
    <lineage>
        <taxon>Bacteria</taxon>
        <taxon>Pseudomonadati</taxon>
        <taxon>Bacteroidota</taxon>
        <taxon>Flavobacteriia</taxon>
        <taxon>Flavobacteriales</taxon>
        <taxon>Flavobacteriaceae</taxon>
        <taxon>Bizionia</taxon>
    </lineage>
</organism>
<feature type="transmembrane region" description="Helical" evidence="6">
    <location>
        <begin position="108"/>
        <end position="127"/>
    </location>
</feature>
<keyword evidence="3 6" id="KW-0812">Transmembrane</keyword>
<evidence type="ECO:0000259" key="7">
    <source>
        <dbReference type="Pfam" id="PF06271"/>
    </source>
</evidence>
<dbReference type="Pfam" id="PF06271">
    <property type="entry name" value="RDD"/>
    <property type="match status" value="1"/>
</dbReference>
<keyword evidence="5 6" id="KW-0472">Membrane</keyword>
<keyword evidence="4 6" id="KW-1133">Transmembrane helix</keyword>
<gene>
    <name evidence="8" type="ORF">ES676_10830</name>
</gene>
<evidence type="ECO:0000256" key="2">
    <source>
        <dbReference type="ARBA" id="ARBA00022475"/>
    </source>
</evidence>
<name>A0A8H2QEP2_9FLAO</name>
<proteinExistence type="predicted"/>
<feature type="transmembrane region" description="Helical" evidence="6">
    <location>
        <begin position="83"/>
        <end position="102"/>
    </location>
</feature>
<dbReference type="InterPro" id="IPR010432">
    <property type="entry name" value="RDD"/>
</dbReference>
<feature type="domain" description="RDD" evidence="7">
    <location>
        <begin position="73"/>
        <end position="177"/>
    </location>
</feature>
<dbReference type="PANTHER" id="PTHR36115:SF4">
    <property type="entry name" value="MEMBRANE PROTEIN"/>
    <property type="match status" value="1"/>
</dbReference>
<evidence type="ECO:0000256" key="4">
    <source>
        <dbReference type="ARBA" id="ARBA00022989"/>
    </source>
</evidence>
<dbReference type="GO" id="GO:0005886">
    <property type="term" value="C:plasma membrane"/>
    <property type="evidence" value="ECO:0007669"/>
    <property type="project" value="UniProtKB-SubCell"/>
</dbReference>
<dbReference type="InterPro" id="IPR051791">
    <property type="entry name" value="Pra-immunoreactive"/>
</dbReference>
<reference evidence="8 9" key="1">
    <citation type="submission" date="2019-08" db="EMBL/GenBank/DDBJ databases">
        <title>Genomes of Antarctic Bizionia species.</title>
        <authorList>
            <person name="Bowman J.P."/>
        </authorList>
    </citation>
    <scope>NUCLEOTIDE SEQUENCE [LARGE SCALE GENOMIC DNA]</scope>
    <source>
        <strain evidence="8 9">HFD</strain>
    </source>
</reference>
<keyword evidence="2" id="KW-1003">Cell membrane</keyword>
<dbReference type="RefSeq" id="WP_148370348.1">
    <property type="nucleotide sequence ID" value="NZ_VSKM01000010.1"/>
</dbReference>
<dbReference type="PANTHER" id="PTHR36115">
    <property type="entry name" value="PROLINE-RICH ANTIGEN HOMOLOG-RELATED"/>
    <property type="match status" value="1"/>
</dbReference>
<evidence type="ECO:0000313" key="9">
    <source>
        <dbReference type="Proteomes" id="UP000323324"/>
    </source>
</evidence>
<evidence type="ECO:0000313" key="8">
    <source>
        <dbReference type="EMBL" id="TYB72660.1"/>
    </source>
</evidence>
<evidence type="ECO:0000256" key="1">
    <source>
        <dbReference type="ARBA" id="ARBA00004651"/>
    </source>
</evidence>
<accession>A0A8H2QEP2</accession>
<sequence>MENEFTKVMSERSNEELIKIVTVDTSNYNATAIEAAHSEIEKRAINTSEFEELKEKATLVKTQEVKTSSVDSGVRLLNFTIDFIVWLIIVFIGSFIIEYFIAPSSQSMISFLIYALIFGTYLAYYAIMELKFQKTVGKFITKTKVVKLNGEKPKSGEIINRTFCRLIPFDRISFVFTNNGFHDYVSKTKVVKDSAVKEY</sequence>
<evidence type="ECO:0000256" key="6">
    <source>
        <dbReference type="SAM" id="Phobius"/>
    </source>
</evidence>
<comment type="caution">
    <text evidence="8">The sequence shown here is derived from an EMBL/GenBank/DDBJ whole genome shotgun (WGS) entry which is preliminary data.</text>
</comment>
<dbReference type="AlphaFoldDB" id="A0A8H2QEP2"/>
<keyword evidence="9" id="KW-1185">Reference proteome</keyword>
<dbReference type="Proteomes" id="UP000323324">
    <property type="component" value="Unassembled WGS sequence"/>
</dbReference>
<evidence type="ECO:0000256" key="3">
    <source>
        <dbReference type="ARBA" id="ARBA00022692"/>
    </source>
</evidence>
<evidence type="ECO:0000256" key="5">
    <source>
        <dbReference type="ARBA" id="ARBA00023136"/>
    </source>
</evidence>
<comment type="subcellular location">
    <subcellularLocation>
        <location evidence="1">Cell membrane</location>
        <topology evidence="1">Multi-pass membrane protein</topology>
    </subcellularLocation>
</comment>